<protein>
    <submittedName>
        <fullName evidence="3">Uncharacterized protein</fullName>
    </submittedName>
</protein>
<dbReference type="GeneID" id="24164298"/>
<feature type="region of interest" description="Disordered" evidence="1">
    <location>
        <begin position="23"/>
        <end position="62"/>
    </location>
</feature>
<feature type="chain" id="PRO_5003771580" evidence="2">
    <location>
        <begin position="23"/>
        <end position="109"/>
    </location>
</feature>
<reference evidence="4" key="2">
    <citation type="journal article" date="2010" name="Genome Res.">
        <title>Population genomic sequencing of Coccidioides fungi reveals recent hybridization and transposon control.</title>
        <authorList>
            <person name="Neafsey D.E."/>
            <person name="Barker B.M."/>
            <person name="Sharpton T.J."/>
            <person name="Stajich J.E."/>
            <person name="Park D.J."/>
            <person name="Whiston E."/>
            <person name="Hung C.-Y."/>
            <person name="McMahan C."/>
            <person name="White J."/>
            <person name="Sykes S."/>
            <person name="Heiman D."/>
            <person name="Young S."/>
            <person name="Zeng Q."/>
            <person name="Abouelleil A."/>
            <person name="Aftuck L."/>
            <person name="Bessette D."/>
            <person name="Brown A."/>
            <person name="FitzGerald M."/>
            <person name="Lui A."/>
            <person name="Macdonald J.P."/>
            <person name="Priest M."/>
            <person name="Orbach M.J."/>
            <person name="Galgiani J.N."/>
            <person name="Kirkland T.N."/>
            <person name="Cole G.T."/>
            <person name="Birren B.W."/>
            <person name="Henn M.R."/>
            <person name="Taylor J.W."/>
            <person name="Rounsley S.D."/>
        </authorList>
    </citation>
    <scope>GENOME REANNOTATION</scope>
    <source>
        <strain evidence="4">RS</strain>
    </source>
</reference>
<evidence type="ECO:0000313" key="4">
    <source>
        <dbReference type="Proteomes" id="UP000001261"/>
    </source>
</evidence>
<evidence type="ECO:0000256" key="2">
    <source>
        <dbReference type="SAM" id="SignalP"/>
    </source>
</evidence>
<name>J3KLH6_COCIM</name>
<organism evidence="3 4">
    <name type="scientific">Coccidioides immitis (strain RS)</name>
    <name type="common">Valley fever fungus</name>
    <dbReference type="NCBI Taxonomy" id="246410"/>
    <lineage>
        <taxon>Eukaryota</taxon>
        <taxon>Fungi</taxon>
        <taxon>Dikarya</taxon>
        <taxon>Ascomycota</taxon>
        <taxon>Pezizomycotina</taxon>
        <taxon>Eurotiomycetes</taxon>
        <taxon>Eurotiomycetidae</taxon>
        <taxon>Onygenales</taxon>
        <taxon>Onygenaceae</taxon>
        <taxon>Coccidioides</taxon>
    </lineage>
</organism>
<dbReference type="Proteomes" id="UP000001261">
    <property type="component" value="Unassembled WGS sequence"/>
</dbReference>
<dbReference type="InParanoid" id="J3KLH6"/>
<proteinExistence type="predicted"/>
<dbReference type="RefSeq" id="XP_001248718.1">
    <property type="nucleotide sequence ID" value="XM_001248717.1"/>
</dbReference>
<reference evidence="4" key="1">
    <citation type="journal article" date="2009" name="Genome Res.">
        <title>Comparative genomic analyses of the human fungal pathogens Coccidioides and their relatives.</title>
        <authorList>
            <person name="Sharpton T.J."/>
            <person name="Stajich J.E."/>
            <person name="Rounsley S.D."/>
            <person name="Gardner M.J."/>
            <person name="Wortman J.R."/>
            <person name="Jordar V.S."/>
            <person name="Maiti R."/>
            <person name="Kodira C.D."/>
            <person name="Neafsey D.E."/>
            <person name="Zeng Q."/>
            <person name="Hung C.-Y."/>
            <person name="McMahan C."/>
            <person name="Muszewska A."/>
            <person name="Grynberg M."/>
            <person name="Mandel M.A."/>
            <person name="Kellner E.M."/>
            <person name="Barker B.M."/>
            <person name="Galgiani J.N."/>
            <person name="Orbach M.J."/>
            <person name="Kirkland T.N."/>
            <person name="Cole G.T."/>
            <person name="Henn M.R."/>
            <person name="Birren B.W."/>
            <person name="Taylor J.W."/>
        </authorList>
    </citation>
    <scope>NUCLEOTIDE SEQUENCE [LARGE SCALE GENOMIC DNA]</scope>
    <source>
        <strain evidence="4">RS</strain>
    </source>
</reference>
<evidence type="ECO:0000313" key="3">
    <source>
        <dbReference type="EMBL" id="EAS37135.3"/>
    </source>
</evidence>
<dbReference type="KEGG" id="cim:CIMG_12671"/>
<sequence length="109" mass="12353">MVISTNPLKILILTMLSTPTQPSVLGRPVSQPVNKNAVRPEDEYVDDESEDAVHAADKDTDNENEDRLLMIGHKSVKLLLFTMEYFSYGPKELKLKKFPQLEICLTTTF</sequence>
<evidence type="ECO:0000256" key="1">
    <source>
        <dbReference type="SAM" id="MobiDB-lite"/>
    </source>
</evidence>
<keyword evidence="4" id="KW-1185">Reference proteome</keyword>
<dbReference type="VEuPathDB" id="FungiDB:CIMG_12671"/>
<dbReference type="EMBL" id="GG704911">
    <property type="protein sequence ID" value="EAS37135.3"/>
    <property type="molecule type" value="Genomic_DNA"/>
</dbReference>
<feature type="compositionally biased region" description="Basic and acidic residues" evidence="1">
    <location>
        <begin position="51"/>
        <end position="62"/>
    </location>
</feature>
<accession>J3KLH6</accession>
<keyword evidence="2" id="KW-0732">Signal</keyword>
<dbReference type="AlphaFoldDB" id="J3KLH6"/>
<feature type="signal peptide" evidence="2">
    <location>
        <begin position="1"/>
        <end position="22"/>
    </location>
</feature>
<gene>
    <name evidence="3" type="ORF">CIMG_12671</name>
</gene>